<evidence type="ECO:0000256" key="1">
    <source>
        <dbReference type="SAM" id="MobiDB-lite"/>
    </source>
</evidence>
<feature type="compositionally biased region" description="Polar residues" evidence="1">
    <location>
        <begin position="1"/>
        <end position="28"/>
    </location>
</feature>
<evidence type="ECO:0000313" key="2">
    <source>
        <dbReference type="EMBL" id="EDZ38856.1"/>
    </source>
</evidence>
<reference evidence="2" key="1">
    <citation type="journal article" date="2004" name="Nature">
        <title>Community structure and metabolism through reconstruction of microbial genomes from the environment.</title>
        <authorList>
            <person name="Tyson G.W."/>
            <person name="Chapman J."/>
            <person name="Hugenholtz P."/>
            <person name="Allen E.E."/>
            <person name="Ram R.J."/>
            <person name="Richardson P.M."/>
            <person name="Solovyev V.V."/>
            <person name="Rubin E.M."/>
            <person name="Rokhsar D.S."/>
            <person name="Banfield J.F."/>
        </authorList>
    </citation>
    <scope>NUCLEOTIDE SEQUENCE [LARGE SCALE GENOMIC DNA]</scope>
</reference>
<dbReference type="AlphaFoldDB" id="B6AP37"/>
<feature type="region of interest" description="Disordered" evidence="1">
    <location>
        <begin position="1"/>
        <end position="33"/>
    </location>
</feature>
<protein>
    <recommendedName>
        <fullName evidence="3">Methyltransferase</fullName>
    </recommendedName>
</protein>
<proteinExistence type="predicted"/>
<gene>
    <name evidence="2" type="ORF">CGL2_11276023</name>
</gene>
<sequence length="267" mass="30315">MSSIIQKIRPNSTDSDFSNGLRSKNQTPAGECRGHRGLALSGSGCRSRFHHELAFKKGRVMRKSGGHRYQYPFSPVISSFQYRDCERRYPPYGRRWRSLSSDPWAVCPAPHSRIRVCPKKMLSLLKPSGWLVFEEPDFSAARCLCGTEEENQAFGRVMQTIEIMYGTLGIDHATGLMVPKVLSALGVERLLVDNDAPASPGNSAIARMMGMSACQLKERYIQTKKCTPEDIDIYRSFAEDPETWAIYYRLCFRAERGRVRWDAFLIS</sequence>
<name>B6AP37_9BACT</name>
<reference evidence="2" key="2">
    <citation type="journal article" date="2008" name="PLoS Biol.">
        <title>Population genomic analysis of strain variation in Leptospirillum group II bacteria involved in acid mine drainage formation.</title>
        <authorList>
            <person name="Simmons S.L."/>
            <person name="Dibartolo G."/>
            <person name="Denef V.J."/>
            <person name="Goltsman D.S."/>
            <person name="Thelen M.P."/>
            <person name="Banfield J.F."/>
        </authorList>
    </citation>
    <scope>NUCLEOTIDE SEQUENCE [LARGE SCALE GENOMIC DNA]</scope>
</reference>
<accession>B6AP37</accession>
<dbReference type="EMBL" id="DS995260">
    <property type="protein sequence ID" value="EDZ38856.1"/>
    <property type="molecule type" value="Genomic_DNA"/>
</dbReference>
<organism evidence="2">
    <name type="scientific">Leptospirillum sp. Group II '5-way CG'</name>
    <dbReference type="NCBI Taxonomy" id="419541"/>
    <lineage>
        <taxon>Bacteria</taxon>
        <taxon>Pseudomonadati</taxon>
        <taxon>Nitrospirota</taxon>
        <taxon>Nitrospiria</taxon>
        <taxon>Nitrospirales</taxon>
        <taxon>Nitrospiraceae</taxon>
        <taxon>Leptospirillum</taxon>
    </lineage>
</organism>
<evidence type="ECO:0008006" key="3">
    <source>
        <dbReference type="Google" id="ProtNLM"/>
    </source>
</evidence>